<dbReference type="AlphaFoldDB" id="A0A918JTH7"/>
<evidence type="ECO:0000259" key="1">
    <source>
        <dbReference type="Pfam" id="PF13454"/>
    </source>
</evidence>
<evidence type="ECO:0000313" key="3">
    <source>
        <dbReference type="Proteomes" id="UP000601108"/>
    </source>
</evidence>
<organism evidence="2 3">
    <name type="scientific">Aquimarina muelleri</name>
    <dbReference type="NCBI Taxonomy" id="279356"/>
    <lineage>
        <taxon>Bacteria</taxon>
        <taxon>Pseudomonadati</taxon>
        <taxon>Bacteroidota</taxon>
        <taxon>Flavobacteriia</taxon>
        <taxon>Flavobacteriales</taxon>
        <taxon>Flavobacteriaceae</taxon>
        <taxon>Aquimarina</taxon>
    </lineage>
</organism>
<reference evidence="2 3" key="1">
    <citation type="journal article" date="2014" name="Int. J. Syst. Evol. Microbiol.">
        <title>Complete genome sequence of Corynebacterium casei LMG S-19264T (=DSM 44701T), isolated from a smear-ripened cheese.</title>
        <authorList>
            <consortium name="US DOE Joint Genome Institute (JGI-PGF)"/>
            <person name="Walter F."/>
            <person name="Albersmeier A."/>
            <person name="Kalinowski J."/>
            <person name="Ruckert C."/>
        </authorList>
    </citation>
    <scope>NUCLEOTIDE SEQUENCE [LARGE SCALE GENOMIC DNA]</scope>
    <source>
        <strain evidence="2 3">KCTC 12285</strain>
    </source>
</reference>
<dbReference type="Pfam" id="PF13454">
    <property type="entry name" value="NAD_binding_9"/>
    <property type="match status" value="1"/>
</dbReference>
<evidence type="ECO:0000313" key="2">
    <source>
        <dbReference type="EMBL" id="GGX11707.1"/>
    </source>
</evidence>
<gene>
    <name evidence="2" type="ORF">GCM10007384_11760</name>
</gene>
<keyword evidence="3" id="KW-1185">Reference proteome</keyword>
<sequence>MNICIIGGGASSVLILNRILKKHHEFKNTEIVIYETRPAIGPGLAYNENNGYRILNTSPNKMSIGEDKYDYVSWCLDQNKNELLRKTYGKYLEYKFLEICKELHHHNIIVNAKHEEVRDIKIQEDKVCIKAVFSNSYYNIGIIASGGIINEPFSFLQKSDRYFSFLNFLDFDKILSNNAKTVGVIGTGQSAVDVSLMLQNKGYTGKIIMFSKKGVLPKVRPDNILTDDFNEELEKLINTNKTSLHDLIKFSTSNIEFGIADEYQDWKKFIKEIEESRKSLPRWNKLMNQFTPHIIQLWSKLSEKDKKIFKLKFLETTQRLRGGIPLFSGEKILKLISNEQLNVIKDINKIEILEDGFSIHHLEGEKFEVDFIINAAGISANGVFKIINGLLKNRNVLMSEYGGIEVDIATNQLIDHNHNAIKNLYAIGYPTKGVCQFVNSIEFLKTFADRIINSIIVEKNSKLKTVSENFI</sequence>
<comment type="caution">
    <text evidence="2">The sequence shown here is derived from an EMBL/GenBank/DDBJ whole genome shotgun (WGS) entry which is preliminary data.</text>
</comment>
<protein>
    <recommendedName>
        <fullName evidence="1">FAD-dependent urate hydroxylase HpyO/Asp monooxygenase CreE-like FAD/NAD(P)-binding domain-containing protein</fullName>
    </recommendedName>
</protein>
<dbReference type="RefSeq" id="WP_027413522.1">
    <property type="nucleotide sequence ID" value="NZ_BMWS01000006.1"/>
</dbReference>
<dbReference type="PANTHER" id="PTHR40254">
    <property type="entry name" value="BLR0577 PROTEIN"/>
    <property type="match status" value="1"/>
</dbReference>
<dbReference type="Gene3D" id="3.50.50.60">
    <property type="entry name" value="FAD/NAD(P)-binding domain"/>
    <property type="match status" value="1"/>
</dbReference>
<dbReference type="EMBL" id="BMWS01000006">
    <property type="protein sequence ID" value="GGX11707.1"/>
    <property type="molecule type" value="Genomic_DNA"/>
</dbReference>
<feature type="domain" description="FAD-dependent urate hydroxylase HpyO/Asp monooxygenase CreE-like FAD/NAD(P)-binding" evidence="1">
    <location>
        <begin position="5"/>
        <end position="127"/>
    </location>
</feature>
<dbReference type="PANTHER" id="PTHR40254:SF1">
    <property type="entry name" value="BLR0577 PROTEIN"/>
    <property type="match status" value="1"/>
</dbReference>
<proteinExistence type="predicted"/>
<dbReference type="InterPro" id="IPR036188">
    <property type="entry name" value="FAD/NAD-bd_sf"/>
</dbReference>
<dbReference type="InterPro" id="IPR052189">
    <property type="entry name" value="L-asp_N-monooxygenase_NS-form"/>
</dbReference>
<dbReference type="Proteomes" id="UP000601108">
    <property type="component" value="Unassembled WGS sequence"/>
</dbReference>
<accession>A0A918JTH7</accession>
<name>A0A918JTH7_9FLAO</name>
<dbReference type="InterPro" id="IPR038732">
    <property type="entry name" value="HpyO/CreE_NAD-binding"/>
</dbReference>
<dbReference type="SUPFAM" id="SSF51905">
    <property type="entry name" value="FAD/NAD(P)-binding domain"/>
    <property type="match status" value="2"/>
</dbReference>